<organism evidence="1 2">
    <name type="scientific">Pseudomonas guineae</name>
    <dbReference type="NCBI Taxonomy" id="425504"/>
    <lineage>
        <taxon>Bacteria</taxon>
        <taxon>Pseudomonadati</taxon>
        <taxon>Pseudomonadota</taxon>
        <taxon>Gammaproteobacteria</taxon>
        <taxon>Pseudomonadales</taxon>
        <taxon>Pseudomonadaceae</taxon>
        <taxon>Pseudomonas</taxon>
    </lineage>
</organism>
<dbReference type="STRING" id="425504.SAMN05216206_0579"/>
<dbReference type="EMBL" id="FOQL01000001">
    <property type="protein sequence ID" value="SFH87360.1"/>
    <property type="molecule type" value="Genomic_DNA"/>
</dbReference>
<dbReference type="AlphaFoldDB" id="A0A1I3DKV6"/>
<proteinExistence type="predicted"/>
<evidence type="ECO:0000313" key="1">
    <source>
        <dbReference type="EMBL" id="SFH87360.1"/>
    </source>
</evidence>
<keyword evidence="2" id="KW-1185">Reference proteome</keyword>
<dbReference type="Proteomes" id="UP000243606">
    <property type="component" value="Unassembled WGS sequence"/>
</dbReference>
<accession>A0A1I3DKV6</accession>
<reference evidence="2" key="1">
    <citation type="submission" date="2016-10" db="EMBL/GenBank/DDBJ databases">
        <authorList>
            <person name="Varghese N."/>
            <person name="Submissions S."/>
        </authorList>
    </citation>
    <scope>NUCLEOTIDE SEQUENCE [LARGE SCALE GENOMIC DNA]</scope>
    <source>
        <strain evidence="2">LMG 24016</strain>
    </source>
</reference>
<evidence type="ECO:0000313" key="2">
    <source>
        <dbReference type="Proteomes" id="UP000243606"/>
    </source>
</evidence>
<gene>
    <name evidence="1" type="ORF">SAMN05216206_0579</name>
</gene>
<protein>
    <submittedName>
        <fullName evidence="1">Uncharacterized protein</fullName>
    </submittedName>
</protein>
<sequence length="30" mass="3423">MHTYHTLLLLRQHAKPHTDVGNAASQRLRG</sequence>
<name>A0A1I3DKV6_9PSED</name>